<feature type="compositionally biased region" description="Acidic residues" evidence="1">
    <location>
        <begin position="66"/>
        <end position="100"/>
    </location>
</feature>
<evidence type="ECO:0000256" key="1">
    <source>
        <dbReference type="SAM" id="MobiDB-lite"/>
    </source>
</evidence>
<accession>A0A484KH45</accession>
<organism evidence="2 3">
    <name type="scientific">Cuscuta campestris</name>
    <dbReference type="NCBI Taxonomy" id="132261"/>
    <lineage>
        <taxon>Eukaryota</taxon>
        <taxon>Viridiplantae</taxon>
        <taxon>Streptophyta</taxon>
        <taxon>Embryophyta</taxon>
        <taxon>Tracheophyta</taxon>
        <taxon>Spermatophyta</taxon>
        <taxon>Magnoliopsida</taxon>
        <taxon>eudicotyledons</taxon>
        <taxon>Gunneridae</taxon>
        <taxon>Pentapetalae</taxon>
        <taxon>asterids</taxon>
        <taxon>lamiids</taxon>
        <taxon>Solanales</taxon>
        <taxon>Convolvulaceae</taxon>
        <taxon>Cuscuteae</taxon>
        <taxon>Cuscuta</taxon>
        <taxon>Cuscuta subgen. Grammica</taxon>
        <taxon>Cuscuta sect. Cleistogrammica</taxon>
    </lineage>
</organism>
<protein>
    <submittedName>
        <fullName evidence="2">Uncharacterized protein</fullName>
    </submittedName>
</protein>
<sequence>MSEDRNSDQLSSEEEEEVENGAVGVDSDEEEEVDVPSGDDEDDEEYDDQEDDEDLSTSRLVRPIPDEDADNSSDFEPEENSKDDEDEDEEEEEDDDDEGDVVVPPKGKNSSAGKVNGPPKRKREYIYVEYINAKNCKPKEKKNSVLYYIKSKWMAWLSLTTLTSQQMTRHFWKGFFRGIVRAICWIWGCFFVHSRQLVCLQAELPLVESPLPPLIYNLLSGDLEFSDDVIQFRKELVELDKEVSE</sequence>
<feature type="compositionally biased region" description="Acidic residues" evidence="1">
    <location>
        <begin position="26"/>
        <end position="55"/>
    </location>
</feature>
<dbReference type="AlphaFoldDB" id="A0A484KH45"/>
<dbReference type="EMBL" id="OOIL02000450">
    <property type="protein sequence ID" value="VFQ65093.1"/>
    <property type="molecule type" value="Genomic_DNA"/>
</dbReference>
<dbReference type="Proteomes" id="UP000595140">
    <property type="component" value="Unassembled WGS sequence"/>
</dbReference>
<gene>
    <name evidence="2" type="ORF">CCAM_LOCUS6869</name>
</gene>
<evidence type="ECO:0000313" key="3">
    <source>
        <dbReference type="Proteomes" id="UP000595140"/>
    </source>
</evidence>
<keyword evidence="3" id="KW-1185">Reference proteome</keyword>
<name>A0A484KH45_9ASTE</name>
<evidence type="ECO:0000313" key="2">
    <source>
        <dbReference type="EMBL" id="VFQ65093.1"/>
    </source>
</evidence>
<proteinExistence type="predicted"/>
<feature type="region of interest" description="Disordered" evidence="1">
    <location>
        <begin position="1"/>
        <end position="118"/>
    </location>
</feature>
<reference evidence="2 3" key="1">
    <citation type="submission" date="2018-04" db="EMBL/GenBank/DDBJ databases">
        <authorList>
            <person name="Vogel A."/>
        </authorList>
    </citation>
    <scope>NUCLEOTIDE SEQUENCE [LARGE SCALE GENOMIC DNA]</scope>
</reference>